<evidence type="ECO:0000256" key="1">
    <source>
        <dbReference type="SAM" id="Phobius"/>
    </source>
</evidence>
<feature type="transmembrane region" description="Helical" evidence="1">
    <location>
        <begin position="45"/>
        <end position="64"/>
    </location>
</feature>
<dbReference type="Proteomes" id="UP001186944">
    <property type="component" value="Unassembled WGS sequence"/>
</dbReference>
<protein>
    <submittedName>
        <fullName evidence="2">Uncharacterized protein</fullName>
    </submittedName>
</protein>
<organism evidence="2 3">
    <name type="scientific">Pinctada imbricata</name>
    <name type="common">Atlantic pearl-oyster</name>
    <name type="synonym">Pinctada martensii</name>
    <dbReference type="NCBI Taxonomy" id="66713"/>
    <lineage>
        <taxon>Eukaryota</taxon>
        <taxon>Metazoa</taxon>
        <taxon>Spiralia</taxon>
        <taxon>Lophotrochozoa</taxon>
        <taxon>Mollusca</taxon>
        <taxon>Bivalvia</taxon>
        <taxon>Autobranchia</taxon>
        <taxon>Pteriomorphia</taxon>
        <taxon>Pterioida</taxon>
        <taxon>Pterioidea</taxon>
        <taxon>Pteriidae</taxon>
        <taxon>Pinctada</taxon>
    </lineage>
</organism>
<reference evidence="2" key="1">
    <citation type="submission" date="2019-08" db="EMBL/GenBank/DDBJ databases">
        <title>The improved chromosome-level genome for the pearl oyster Pinctada fucata martensii using PacBio sequencing and Hi-C.</title>
        <authorList>
            <person name="Zheng Z."/>
        </authorList>
    </citation>
    <scope>NUCLEOTIDE SEQUENCE</scope>
    <source>
        <strain evidence="2">ZZ-2019</strain>
        <tissue evidence="2">Adductor muscle</tissue>
    </source>
</reference>
<evidence type="ECO:0000313" key="3">
    <source>
        <dbReference type="Proteomes" id="UP001186944"/>
    </source>
</evidence>
<dbReference type="Gene3D" id="2.120.10.30">
    <property type="entry name" value="TolB, C-terminal domain"/>
    <property type="match status" value="1"/>
</dbReference>
<dbReference type="InterPro" id="IPR011042">
    <property type="entry name" value="6-blade_b-propeller_TolB-like"/>
</dbReference>
<keyword evidence="1" id="KW-0812">Transmembrane</keyword>
<sequence>MPNRQGRNRCDRRRPLGCRETIPSKCSSTEFTKGRRGVPKTRRNYGLVIVSHWTITCFGCNVLVTAEDAISFHRRQDCDCVKVQRAYQRILPTINEHCQELEKLMIKSRKIKQERKQQRGISESQQDALTQIDRFESRLDDFYLDWKQQIRQLKADVVSNEPEVEVSDEADEVFETISETYDKYNEAVENEDAVELLDNISTINDKISNLRIKIDAIPKRKSRRRSFDFIPDPRLIDVLHAKCNFGTLRTTTCTSFHARESDSEEEFNIYDVAITKNYIILTDGERGMVDRFKHDGTAMDSISVSNPCRIAVLNDDEIVVTRFFKKKITIISLGRKMQVRDNIRTKRSYVGICALSNGNFGASFYDGIGPSGIDIVSRDGKILKSIFGKGETPGSPELFSVPMFMSATNSDKIIVCDYALSKNVLCYNDNLDLLWHHNMTQMPSGVTCDDASTLFVSIPSENKVVALHAEDGGNIRTVIKATDGIVRPYAVKYCGGKLVVTEDETDRVHLLNL</sequence>
<keyword evidence="3" id="KW-1185">Reference proteome</keyword>
<accession>A0AA89CCM3</accession>
<keyword evidence="1" id="KW-0472">Membrane</keyword>
<keyword evidence="1" id="KW-1133">Transmembrane helix</keyword>
<comment type="caution">
    <text evidence="2">The sequence shown here is derived from an EMBL/GenBank/DDBJ whole genome shotgun (WGS) entry which is preliminary data.</text>
</comment>
<dbReference type="AlphaFoldDB" id="A0AA89CCM3"/>
<dbReference type="SUPFAM" id="SSF101898">
    <property type="entry name" value="NHL repeat"/>
    <property type="match status" value="1"/>
</dbReference>
<evidence type="ECO:0000313" key="2">
    <source>
        <dbReference type="EMBL" id="KAK3105953.1"/>
    </source>
</evidence>
<dbReference type="EMBL" id="VSWD01000003">
    <property type="protein sequence ID" value="KAK3105953.1"/>
    <property type="molecule type" value="Genomic_DNA"/>
</dbReference>
<proteinExistence type="predicted"/>
<gene>
    <name evidence="2" type="ORF">FSP39_009420</name>
</gene>
<name>A0AA89CCM3_PINIB</name>